<organism evidence="1 2">
    <name type="scientific">Guyanagaster necrorhizus</name>
    <dbReference type="NCBI Taxonomy" id="856835"/>
    <lineage>
        <taxon>Eukaryota</taxon>
        <taxon>Fungi</taxon>
        <taxon>Dikarya</taxon>
        <taxon>Basidiomycota</taxon>
        <taxon>Agaricomycotina</taxon>
        <taxon>Agaricomycetes</taxon>
        <taxon>Agaricomycetidae</taxon>
        <taxon>Agaricales</taxon>
        <taxon>Marasmiineae</taxon>
        <taxon>Physalacriaceae</taxon>
        <taxon>Guyanagaster</taxon>
    </lineage>
</organism>
<sequence>MPGSEISSSPSSTTFPRISFLNSAINMSLFQIGPREYPDPPYSQMCDDQSWRTYIDSQVYICGGKSPREVIRPYNRDFVRLLHDIAHYHVQGQNPVKIIAINDLSWSDFGDDRFAYHTALVSFPSVTSLFLDKVHCSCNELYTLLRSYTNLQTLNIQRLILDSNSSFLFQPNFRGPPSFIKALDLDVDSCSPSLLPLLSSHSHIPFVLDRLESLTIIGQSGPIIGRADRFAAIVSLVAMPLELSLIVGRIEISDETPYLDVSHVTDLKFTVYLDPGWSYCYSLRWWGHVIDRRSADLQKVTICIQGRNSPSLPAEDVPYWTYLDQALCGKPSFRQLCFQVSMSGQQSQQSCQDLQKALRRRLSGVIKRYGALGRISWLDDGGQPFSPVP</sequence>
<name>A0A9P7VJL5_9AGAR</name>
<dbReference type="RefSeq" id="XP_043035836.1">
    <property type="nucleotide sequence ID" value="XM_043190603.1"/>
</dbReference>
<keyword evidence="2" id="KW-1185">Reference proteome</keyword>
<dbReference type="AlphaFoldDB" id="A0A9P7VJL5"/>
<proteinExistence type="predicted"/>
<accession>A0A9P7VJL5</accession>
<evidence type="ECO:0000313" key="1">
    <source>
        <dbReference type="EMBL" id="KAG7442336.1"/>
    </source>
</evidence>
<dbReference type="OrthoDB" id="2905704at2759"/>
<dbReference type="GeneID" id="66112900"/>
<dbReference type="Proteomes" id="UP000812287">
    <property type="component" value="Unassembled WGS sequence"/>
</dbReference>
<reference evidence="1" key="1">
    <citation type="submission" date="2020-11" db="EMBL/GenBank/DDBJ databases">
        <title>Adaptations for nitrogen fixation in a non-lichenized fungal sporocarp promotes dispersal by wood-feeding termites.</title>
        <authorList>
            <consortium name="DOE Joint Genome Institute"/>
            <person name="Koch R.A."/>
            <person name="Yoon G."/>
            <person name="Arayal U."/>
            <person name="Lail K."/>
            <person name="Amirebrahimi M."/>
            <person name="Labutti K."/>
            <person name="Lipzen A."/>
            <person name="Riley R."/>
            <person name="Barry K."/>
            <person name="Henrissat B."/>
            <person name="Grigoriev I.V."/>
            <person name="Herr J.R."/>
            <person name="Aime M.C."/>
        </authorList>
    </citation>
    <scope>NUCLEOTIDE SEQUENCE</scope>
    <source>
        <strain evidence="1">MCA 3950</strain>
    </source>
</reference>
<evidence type="ECO:0000313" key="2">
    <source>
        <dbReference type="Proteomes" id="UP000812287"/>
    </source>
</evidence>
<comment type="caution">
    <text evidence="1">The sequence shown here is derived from an EMBL/GenBank/DDBJ whole genome shotgun (WGS) entry which is preliminary data.</text>
</comment>
<dbReference type="EMBL" id="MU250552">
    <property type="protein sequence ID" value="KAG7442336.1"/>
    <property type="molecule type" value="Genomic_DNA"/>
</dbReference>
<protein>
    <submittedName>
        <fullName evidence="1">Uncharacterized protein</fullName>
    </submittedName>
</protein>
<gene>
    <name evidence="1" type="ORF">BT62DRAFT_996697</name>
</gene>